<dbReference type="AlphaFoldDB" id="A0A3S3QIR7"/>
<feature type="region of interest" description="Disordered" evidence="1">
    <location>
        <begin position="259"/>
        <end position="340"/>
    </location>
</feature>
<reference evidence="2 3" key="1">
    <citation type="submission" date="2017-01" db="EMBL/GenBank/DDBJ databases">
        <title>The cable genome- insights into the physiology and evolution of filamentous bacteria capable of sulfide oxidation via long distance electron transfer.</title>
        <authorList>
            <person name="Schreiber L."/>
            <person name="Bjerg J.T."/>
            <person name="Boggild A."/>
            <person name="Van De Vossenberg J."/>
            <person name="Meysman F."/>
            <person name="Nielsen L.P."/>
            <person name="Schramm A."/>
            <person name="Kjeldsen K.U."/>
        </authorList>
    </citation>
    <scope>NUCLEOTIDE SEQUENCE [LARGE SCALE GENOMIC DNA]</scope>
    <source>
        <strain evidence="2">A2</strain>
    </source>
</reference>
<dbReference type="Proteomes" id="UP000286862">
    <property type="component" value="Unassembled WGS sequence"/>
</dbReference>
<dbReference type="EMBL" id="MTKQ01000087">
    <property type="protein sequence ID" value="RWX48495.1"/>
    <property type="molecule type" value="Genomic_DNA"/>
</dbReference>
<accession>A0A3S3QIR7</accession>
<evidence type="ECO:0000313" key="2">
    <source>
        <dbReference type="EMBL" id="RWX48495.1"/>
    </source>
</evidence>
<protein>
    <recommendedName>
        <fullName evidence="4">Tetratricopeptide repeat-containing protein</fullName>
    </recommendedName>
</protein>
<dbReference type="Gene3D" id="1.25.40.10">
    <property type="entry name" value="Tetratricopeptide repeat domain"/>
    <property type="match status" value="1"/>
</dbReference>
<evidence type="ECO:0000313" key="3">
    <source>
        <dbReference type="Proteomes" id="UP000286862"/>
    </source>
</evidence>
<name>A0A3S3QIR7_9BACT</name>
<evidence type="ECO:0008006" key="4">
    <source>
        <dbReference type="Google" id="ProtNLM"/>
    </source>
</evidence>
<feature type="compositionally biased region" description="Polar residues" evidence="1">
    <location>
        <begin position="267"/>
        <end position="304"/>
    </location>
</feature>
<proteinExistence type="predicted"/>
<dbReference type="InterPro" id="IPR011990">
    <property type="entry name" value="TPR-like_helical_dom_sf"/>
</dbReference>
<comment type="caution">
    <text evidence="2">The sequence shown here is derived from an EMBL/GenBank/DDBJ whole genome shotgun (WGS) entry which is preliminary data.</text>
</comment>
<sequence length="458" mass="51140">MNSRSADLLALTDPTPNYEERYQHARSLLKQGREQEARRIFNDLLASVRQTGNRTLQIKILKKISELEFALRNYLPARILYEELQQMNAPFDKQHLAALQSVDSQREKVDAYAALLLSSMTSDPEQDGFTVAQQARTFVQNFPGSPLRSNAENLEVKAELEAEQWFQGLLRQFDRLAANQQRNDALALLEKVPLDILPLDKQDIVQERKNSLTMPPPVQAPVQSYLPQFPTAAPDVSVTGNSPQEVQNQLNTVNRAQPATVTGDAPQETQNQPNTVNQAQPATVTGNAPQEAQNQPNTVHQVQARQPAEPAELSAPKKISRSSENKEKASSPPKKTADTALQKKWVKAEEAFQATEYDKAIALYTDLLNTSLDTRARKKMEKASLAAGQEARRKAANFFQRANSATDPKVRKKHLLSSKTLLKDILQKYPLAGLDAKVKRNLGRVDKELAALDHTPFD</sequence>
<gene>
    <name evidence="2" type="ORF">VT99_10872</name>
</gene>
<organism evidence="2 3">
    <name type="scientific">Candidatus Electrothrix marina</name>
    <dbReference type="NCBI Taxonomy" id="1859130"/>
    <lineage>
        <taxon>Bacteria</taxon>
        <taxon>Pseudomonadati</taxon>
        <taxon>Thermodesulfobacteriota</taxon>
        <taxon>Desulfobulbia</taxon>
        <taxon>Desulfobulbales</taxon>
        <taxon>Desulfobulbaceae</taxon>
        <taxon>Candidatus Electrothrix</taxon>
    </lineage>
</organism>
<evidence type="ECO:0000256" key="1">
    <source>
        <dbReference type="SAM" id="MobiDB-lite"/>
    </source>
</evidence>